<dbReference type="PROSITE" id="PS51375">
    <property type="entry name" value="PPR"/>
    <property type="match status" value="5"/>
</dbReference>
<dbReference type="OrthoDB" id="185373at2759"/>
<dbReference type="PANTHER" id="PTHR45613">
    <property type="entry name" value="PENTATRICOPEPTIDE REPEAT-CONTAINING PROTEIN"/>
    <property type="match status" value="1"/>
</dbReference>
<reference evidence="3 4" key="1">
    <citation type="submission" date="2019-07" db="EMBL/GenBank/DDBJ databases">
        <title>De Novo Assembly of kiwifruit Actinidia rufa.</title>
        <authorList>
            <person name="Sugita-Konishi S."/>
            <person name="Sato K."/>
            <person name="Mori E."/>
            <person name="Abe Y."/>
            <person name="Kisaki G."/>
            <person name="Hamano K."/>
            <person name="Suezawa K."/>
            <person name="Otani M."/>
            <person name="Fukuda T."/>
            <person name="Manabe T."/>
            <person name="Gomi K."/>
            <person name="Tabuchi M."/>
            <person name="Akimitsu K."/>
            <person name="Kataoka I."/>
        </authorList>
    </citation>
    <scope>NUCLEOTIDE SEQUENCE [LARGE SCALE GENOMIC DNA]</scope>
    <source>
        <strain evidence="4">cv. Fuchu</strain>
    </source>
</reference>
<protein>
    <submittedName>
        <fullName evidence="3">Pentatricopeptide repeat (PPR-like) superfamily protein</fullName>
    </submittedName>
</protein>
<evidence type="ECO:0000313" key="3">
    <source>
        <dbReference type="EMBL" id="GFY94953.1"/>
    </source>
</evidence>
<feature type="repeat" description="PPR" evidence="2">
    <location>
        <begin position="111"/>
        <end position="145"/>
    </location>
</feature>
<feature type="repeat" description="PPR" evidence="2">
    <location>
        <begin position="276"/>
        <end position="310"/>
    </location>
</feature>
<evidence type="ECO:0000313" key="4">
    <source>
        <dbReference type="Proteomes" id="UP000585474"/>
    </source>
</evidence>
<sequence>MILVKGLCKGGRVDEVVEVLGQMREKLCKPEVFAYTAMVRVLVGGGGNVDMCLRVWDEMRRDRVELDGMAYGTLVMGAIYGSLVEAFVADGKVGVACDLLKDLIDSGYRADLAIYNSLVKGLCNLKQVDKAWKLFEVTVQDGLEPDFATVNPMLVCFAGLKRMDDFCTLLLQMKNLGFSILDDLSGFFSFMVGKDDRIMLALEVLEELKVKGYCSVPIYNILMEALHKIGEIKGPSSIPSIAAYCSLVKGLCKIGEIDAAMMLIRDCLANVTSGPLEFKYTLTIIRLCRSNNVEKVIDVINEMMQVGCPPDDIIYSAVISGMCKHGTLEEARKVFSSMRARKLLTEANLIVYDDKLVDHMKKKTADLVLSGLKFFGLESKLKAKGCRLLPA</sequence>
<feature type="repeat" description="PPR" evidence="2">
    <location>
        <begin position="1"/>
        <end position="30"/>
    </location>
</feature>
<keyword evidence="1" id="KW-0677">Repeat</keyword>
<dbReference type="NCBIfam" id="TIGR00756">
    <property type="entry name" value="PPR"/>
    <property type="match status" value="4"/>
</dbReference>
<accession>A0A7J0F8L8</accession>
<dbReference type="Gene3D" id="1.25.40.10">
    <property type="entry name" value="Tetratricopeptide repeat domain"/>
    <property type="match status" value="3"/>
</dbReference>
<dbReference type="Proteomes" id="UP000585474">
    <property type="component" value="Unassembled WGS sequence"/>
</dbReference>
<evidence type="ECO:0000256" key="2">
    <source>
        <dbReference type="PROSITE-ProRule" id="PRU00708"/>
    </source>
</evidence>
<keyword evidence="4" id="KW-1185">Reference proteome</keyword>
<dbReference type="Pfam" id="PF13041">
    <property type="entry name" value="PPR_2"/>
    <property type="match status" value="1"/>
</dbReference>
<organism evidence="3 4">
    <name type="scientific">Actinidia rufa</name>
    <dbReference type="NCBI Taxonomy" id="165716"/>
    <lineage>
        <taxon>Eukaryota</taxon>
        <taxon>Viridiplantae</taxon>
        <taxon>Streptophyta</taxon>
        <taxon>Embryophyta</taxon>
        <taxon>Tracheophyta</taxon>
        <taxon>Spermatophyta</taxon>
        <taxon>Magnoliopsida</taxon>
        <taxon>eudicotyledons</taxon>
        <taxon>Gunneridae</taxon>
        <taxon>Pentapetalae</taxon>
        <taxon>asterids</taxon>
        <taxon>Ericales</taxon>
        <taxon>Actinidiaceae</taxon>
        <taxon>Actinidia</taxon>
    </lineage>
</organism>
<feature type="repeat" description="PPR" evidence="2">
    <location>
        <begin position="311"/>
        <end position="345"/>
    </location>
</feature>
<name>A0A7J0F8L8_9ERIC</name>
<dbReference type="Pfam" id="PF01535">
    <property type="entry name" value="PPR"/>
    <property type="match status" value="4"/>
</dbReference>
<feature type="repeat" description="PPR" evidence="2">
    <location>
        <begin position="31"/>
        <end position="66"/>
    </location>
</feature>
<evidence type="ECO:0000256" key="1">
    <source>
        <dbReference type="ARBA" id="ARBA00022737"/>
    </source>
</evidence>
<dbReference type="AlphaFoldDB" id="A0A7J0F8L8"/>
<dbReference type="InterPro" id="IPR011990">
    <property type="entry name" value="TPR-like_helical_dom_sf"/>
</dbReference>
<dbReference type="InterPro" id="IPR002885">
    <property type="entry name" value="PPR_rpt"/>
</dbReference>
<proteinExistence type="predicted"/>
<dbReference type="PANTHER" id="PTHR45613:SF452">
    <property type="entry name" value="OS02G0582300 PROTEIN"/>
    <property type="match status" value="1"/>
</dbReference>
<dbReference type="EMBL" id="BJWL01000010">
    <property type="protein sequence ID" value="GFY94953.1"/>
    <property type="molecule type" value="Genomic_DNA"/>
</dbReference>
<gene>
    <name evidence="3" type="ORF">Acr_10g0003380</name>
</gene>
<comment type="caution">
    <text evidence="3">The sequence shown here is derived from an EMBL/GenBank/DDBJ whole genome shotgun (WGS) entry which is preliminary data.</text>
</comment>
<dbReference type="Pfam" id="PF12854">
    <property type="entry name" value="PPR_1"/>
    <property type="match status" value="1"/>
</dbReference>